<dbReference type="AlphaFoldDB" id="A0A1S6HPD8"/>
<sequence length="220" mass="23338">MDGLWLHMGTVFMGFFAIMNPIANVPIFLGLTSEEDEQTTKVIAFRALFLAFIIIMLFSLAGQYIFTLFGISLSAFRITGGLLVFLIGFHMLQGNNSSVHHPDHQQLLESKENAIDKARTREAALSIAVSPLALPILAGPGTIATAMSFSAAGGIEEMLITIGAFGILCLVTYGFFISGGKLVSYLGSAALGAITRMMGLILAVIGTQMAVEGIKGAFAI</sequence>
<feature type="transmembrane region" description="Helical" evidence="7">
    <location>
        <begin position="158"/>
        <end position="176"/>
    </location>
</feature>
<feature type="transmembrane region" description="Helical" evidence="7">
    <location>
        <begin position="182"/>
        <end position="205"/>
    </location>
</feature>
<feature type="transmembrane region" description="Helical" evidence="7">
    <location>
        <begin position="43"/>
        <end position="65"/>
    </location>
</feature>
<evidence type="ECO:0000256" key="1">
    <source>
        <dbReference type="ARBA" id="ARBA00004651"/>
    </source>
</evidence>
<evidence type="ECO:0000256" key="6">
    <source>
        <dbReference type="ARBA" id="ARBA00023136"/>
    </source>
</evidence>
<evidence type="ECO:0000256" key="5">
    <source>
        <dbReference type="ARBA" id="ARBA00022989"/>
    </source>
</evidence>
<feature type="transmembrane region" description="Helical" evidence="7">
    <location>
        <begin position="12"/>
        <end position="31"/>
    </location>
</feature>
<evidence type="ECO:0000256" key="4">
    <source>
        <dbReference type="ARBA" id="ARBA00022692"/>
    </source>
</evidence>
<keyword evidence="6 7" id="KW-0472">Membrane</keyword>
<dbReference type="Proteomes" id="UP000189545">
    <property type="component" value="Chromosome"/>
</dbReference>
<keyword evidence="5 7" id="KW-1133">Transmembrane helix</keyword>
<evidence type="ECO:0000256" key="2">
    <source>
        <dbReference type="ARBA" id="ARBA00009784"/>
    </source>
</evidence>
<proteinExistence type="inferred from homology"/>
<dbReference type="GO" id="GO:0005886">
    <property type="term" value="C:plasma membrane"/>
    <property type="evidence" value="ECO:0007669"/>
    <property type="project" value="UniProtKB-SubCell"/>
</dbReference>
<dbReference type="InterPro" id="IPR002771">
    <property type="entry name" value="Multi_antbiot-R_MarC"/>
</dbReference>
<name>A0A1S6HPD8_9GAMM</name>
<reference evidence="8 9" key="1">
    <citation type="submission" date="2016-03" db="EMBL/GenBank/DDBJ databases">
        <title>Complete genome sequence of Shewanella psychrophila WP2, a deep sea bacterium isolated from west Pacific sediment.</title>
        <authorList>
            <person name="Xu G."/>
            <person name="Jian H."/>
        </authorList>
    </citation>
    <scope>NUCLEOTIDE SEQUENCE [LARGE SCALE GENOMIC DNA]</scope>
    <source>
        <strain evidence="8 9">WP2</strain>
    </source>
</reference>
<evidence type="ECO:0000313" key="9">
    <source>
        <dbReference type="Proteomes" id="UP000189545"/>
    </source>
</evidence>
<dbReference type="RefSeq" id="WP_077752562.1">
    <property type="nucleotide sequence ID" value="NZ_CP014782.1"/>
</dbReference>
<dbReference type="PANTHER" id="PTHR33508">
    <property type="entry name" value="UPF0056 MEMBRANE PROTEIN YHCE"/>
    <property type="match status" value="1"/>
</dbReference>
<evidence type="ECO:0000313" key="8">
    <source>
        <dbReference type="EMBL" id="AQS37391.1"/>
    </source>
</evidence>
<keyword evidence="9" id="KW-1185">Reference proteome</keyword>
<dbReference type="NCBIfam" id="TIGR00427">
    <property type="entry name" value="NAAT family transporter"/>
    <property type="match status" value="1"/>
</dbReference>
<keyword evidence="4 7" id="KW-0812">Transmembrane</keyword>
<dbReference type="OrthoDB" id="21094at2"/>
<evidence type="ECO:0000256" key="3">
    <source>
        <dbReference type="ARBA" id="ARBA00022475"/>
    </source>
</evidence>
<comment type="caution">
    <text evidence="7">Lacks conserved residue(s) required for the propagation of feature annotation.</text>
</comment>
<dbReference type="PANTHER" id="PTHR33508:SF1">
    <property type="entry name" value="UPF0056 MEMBRANE PROTEIN YHCE"/>
    <property type="match status" value="1"/>
</dbReference>
<protein>
    <recommendedName>
        <fullName evidence="7">UPF0056 membrane protein</fullName>
    </recommendedName>
</protein>
<comment type="similarity">
    <text evidence="2 7">Belongs to the UPF0056 (MarC) family.</text>
</comment>
<dbReference type="Pfam" id="PF01914">
    <property type="entry name" value="MarC"/>
    <property type="match status" value="1"/>
</dbReference>
<dbReference type="KEGG" id="spsw:Sps_02233"/>
<organism evidence="8 9">
    <name type="scientific">Shewanella psychrophila</name>
    <dbReference type="NCBI Taxonomy" id="225848"/>
    <lineage>
        <taxon>Bacteria</taxon>
        <taxon>Pseudomonadati</taxon>
        <taxon>Pseudomonadota</taxon>
        <taxon>Gammaproteobacteria</taxon>
        <taxon>Alteromonadales</taxon>
        <taxon>Shewanellaceae</taxon>
        <taxon>Shewanella</taxon>
    </lineage>
</organism>
<gene>
    <name evidence="8" type="ORF">Sps_02233</name>
</gene>
<accession>A0A1S6HPD8</accession>
<dbReference type="STRING" id="225848.Sps_02233"/>
<dbReference type="EMBL" id="CP014782">
    <property type="protein sequence ID" value="AQS37391.1"/>
    <property type="molecule type" value="Genomic_DNA"/>
</dbReference>
<evidence type="ECO:0000256" key="7">
    <source>
        <dbReference type="RuleBase" id="RU362048"/>
    </source>
</evidence>
<comment type="subcellular location">
    <subcellularLocation>
        <location evidence="1 7">Cell membrane</location>
        <topology evidence="1 7">Multi-pass membrane protein</topology>
    </subcellularLocation>
</comment>
<feature type="transmembrane region" description="Helical" evidence="7">
    <location>
        <begin position="71"/>
        <end position="92"/>
    </location>
</feature>
<keyword evidence="3" id="KW-1003">Cell membrane</keyword>